<dbReference type="Pfam" id="PF17911">
    <property type="entry name" value="Ski2_N"/>
    <property type="match status" value="1"/>
</dbReference>
<accession>A0A8H3E5N4</accession>
<name>A0A8H3E5N4_9AGAM</name>
<reference evidence="2" key="1">
    <citation type="submission" date="2021-01" db="EMBL/GenBank/DDBJ databases">
        <authorList>
            <person name="Kaushik A."/>
        </authorList>
    </citation>
    <scope>NUCLEOTIDE SEQUENCE</scope>
    <source>
        <strain evidence="2">AG5</strain>
    </source>
</reference>
<organism evidence="2 3">
    <name type="scientific">Rhizoctonia solani</name>
    <dbReference type="NCBI Taxonomy" id="456999"/>
    <lineage>
        <taxon>Eukaryota</taxon>
        <taxon>Fungi</taxon>
        <taxon>Dikarya</taxon>
        <taxon>Basidiomycota</taxon>
        <taxon>Agaricomycotina</taxon>
        <taxon>Agaricomycetes</taxon>
        <taxon>Cantharellales</taxon>
        <taxon>Ceratobasidiaceae</taxon>
        <taxon>Rhizoctonia</taxon>
    </lineage>
</organism>
<dbReference type="EMBL" id="CAJNJQ010002767">
    <property type="protein sequence ID" value="CAE7184384.1"/>
    <property type="molecule type" value="Genomic_DNA"/>
</dbReference>
<comment type="caution">
    <text evidence="2">The sequence shown here is derived from an EMBL/GenBank/DDBJ whole genome shotgun (WGS) entry which is preliminary data.</text>
</comment>
<gene>
    <name evidence="2" type="ORF">RDB_LOCUS120636</name>
</gene>
<sequence length="177" mass="19618">MTTQDDLLAELGLDKLPTKEQIHKAIEEEYLTPRTTVPKHWLPTYQIHWKDELVLSDLLTFERMPAPTTLAFERAGLEGKVIGCKEVSVRDRPTGRTSTSLQRAPGPIGSFVRGKSGNMPFKPGGMNEIFEKEVGEAVDLDSGTLRTVPPGFSRGLKLEGDPDEEVVVFSDLPEDDL</sequence>
<dbReference type="InterPro" id="IPR040801">
    <property type="entry name" value="Ski2_N"/>
</dbReference>
<dbReference type="Proteomes" id="UP000663827">
    <property type="component" value="Unassembled WGS sequence"/>
</dbReference>
<evidence type="ECO:0000313" key="3">
    <source>
        <dbReference type="Proteomes" id="UP000663827"/>
    </source>
</evidence>
<protein>
    <recommendedName>
        <fullName evidence="1">Ski2 N-terminal domain-containing protein</fullName>
    </recommendedName>
</protein>
<evidence type="ECO:0000313" key="2">
    <source>
        <dbReference type="EMBL" id="CAE7184384.1"/>
    </source>
</evidence>
<feature type="non-terminal residue" evidence="2">
    <location>
        <position position="177"/>
    </location>
</feature>
<feature type="domain" description="Ski2 N-terminal" evidence="1">
    <location>
        <begin position="44"/>
        <end position="164"/>
    </location>
</feature>
<evidence type="ECO:0000259" key="1">
    <source>
        <dbReference type="Pfam" id="PF17911"/>
    </source>
</evidence>
<proteinExistence type="predicted"/>
<dbReference type="AlphaFoldDB" id="A0A8H3E5N4"/>